<dbReference type="Proteomes" id="UP001205906">
    <property type="component" value="Unassembled WGS sequence"/>
</dbReference>
<reference evidence="1 2" key="1">
    <citation type="submission" date="2022-06" db="EMBL/GenBank/DDBJ databases">
        <title>Mesorhizobium sp. strain RP14 Genome sequencing and assembly.</title>
        <authorList>
            <person name="Kim I."/>
        </authorList>
    </citation>
    <scope>NUCLEOTIDE SEQUENCE [LARGE SCALE GENOMIC DNA]</scope>
    <source>
        <strain evidence="2">RP14(2022)</strain>
    </source>
</reference>
<dbReference type="EMBL" id="JAMXQS010000003">
    <property type="protein sequence ID" value="MCO6049587.1"/>
    <property type="molecule type" value="Genomic_DNA"/>
</dbReference>
<evidence type="ECO:0000313" key="1">
    <source>
        <dbReference type="EMBL" id="MCO6049587.1"/>
    </source>
</evidence>
<evidence type="ECO:0000313" key="2">
    <source>
        <dbReference type="Proteomes" id="UP001205906"/>
    </source>
</evidence>
<name>A0ABT1C417_9HYPH</name>
<protein>
    <submittedName>
        <fullName evidence="1">Uncharacterized protein</fullName>
    </submittedName>
</protein>
<sequence>MGRAIETLAGSEALCRFKVGRDRTGRWTVVDRQNRVGGLFVSQQAAVHFAMVESDYQPGAVWCAPVDEIEAALRPVADRAKPAQHAA</sequence>
<keyword evidence="2" id="KW-1185">Reference proteome</keyword>
<organism evidence="1 2">
    <name type="scientific">Mesorhizobium liriopis</name>
    <dbReference type="NCBI Taxonomy" id="2953882"/>
    <lineage>
        <taxon>Bacteria</taxon>
        <taxon>Pseudomonadati</taxon>
        <taxon>Pseudomonadota</taxon>
        <taxon>Alphaproteobacteria</taxon>
        <taxon>Hyphomicrobiales</taxon>
        <taxon>Phyllobacteriaceae</taxon>
        <taxon>Mesorhizobium</taxon>
    </lineage>
</organism>
<accession>A0ABT1C417</accession>
<comment type="caution">
    <text evidence="1">The sequence shown here is derived from an EMBL/GenBank/DDBJ whole genome shotgun (WGS) entry which is preliminary data.</text>
</comment>
<gene>
    <name evidence="1" type="ORF">NGM99_07255</name>
</gene>
<proteinExistence type="predicted"/>
<dbReference type="RefSeq" id="WP_252817533.1">
    <property type="nucleotide sequence ID" value="NZ_JAMXQS010000003.1"/>
</dbReference>